<reference evidence="2" key="1">
    <citation type="submission" date="2016-08" db="EMBL/GenBank/DDBJ databases">
        <authorList>
            <person name="Varghese N."/>
            <person name="Submissions Spin"/>
        </authorList>
    </citation>
    <scope>NUCLEOTIDE SEQUENCE [LARGE SCALE GENOMIC DNA]</scope>
    <source>
        <strain evidence="2">HAMBI 2975</strain>
    </source>
</reference>
<sequence>MVSRNIPHEYFLLSATREEGPVVGYINGKSISAAVVDRNGSRYRFVGIAVRDRQGRLDVLALRQGEWIVAPDLIYEAAA</sequence>
<keyword evidence="2" id="KW-1185">Reference proteome</keyword>
<dbReference type="RefSeq" id="WP_092707536.1">
    <property type="nucleotide sequence ID" value="NZ_FMAG01000001.1"/>
</dbReference>
<dbReference type="AlphaFoldDB" id="A0A1C3UDU6"/>
<proteinExistence type="predicted"/>
<dbReference type="EMBL" id="FMAG01000001">
    <property type="protein sequence ID" value="SCB13629.1"/>
    <property type="molecule type" value="Genomic_DNA"/>
</dbReference>
<organism evidence="1 2">
    <name type="scientific">Rhizobium multihospitium</name>
    <dbReference type="NCBI Taxonomy" id="410764"/>
    <lineage>
        <taxon>Bacteria</taxon>
        <taxon>Pseudomonadati</taxon>
        <taxon>Pseudomonadota</taxon>
        <taxon>Alphaproteobacteria</taxon>
        <taxon>Hyphomicrobiales</taxon>
        <taxon>Rhizobiaceae</taxon>
        <taxon>Rhizobium/Agrobacterium group</taxon>
        <taxon>Rhizobium</taxon>
    </lineage>
</organism>
<evidence type="ECO:0000313" key="2">
    <source>
        <dbReference type="Proteomes" id="UP000199101"/>
    </source>
</evidence>
<accession>A0A1C3UDU6</accession>
<dbReference type="OrthoDB" id="8083457at2"/>
<name>A0A1C3UDU6_9HYPH</name>
<evidence type="ECO:0000313" key="1">
    <source>
        <dbReference type="EMBL" id="SCB13629.1"/>
    </source>
</evidence>
<dbReference type="Proteomes" id="UP000199101">
    <property type="component" value="Unassembled WGS sequence"/>
</dbReference>
<protein>
    <submittedName>
        <fullName evidence="1">Uncharacterized protein</fullName>
    </submittedName>
</protein>
<gene>
    <name evidence="1" type="ORF">GA0061103_1987</name>
</gene>